<dbReference type="GO" id="GO:0051864">
    <property type="term" value="F:histone H3K36 demethylase activity"/>
    <property type="evidence" value="ECO:0007669"/>
    <property type="project" value="TreeGrafter"/>
</dbReference>
<protein>
    <recommendedName>
        <fullName evidence="1">JmjC domain-containing protein</fullName>
    </recommendedName>
</protein>
<dbReference type="Pfam" id="PF02373">
    <property type="entry name" value="JmjC"/>
    <property type="match status" value="1"/>
</dbReference>
<sequence>MFRCDVDRVAINSDDHDWETAFIPWLEDNEKKKVGVEDGVFVASIDPGLRVLQPQDEERFVRHCSQHRISDVSTLMLSEYVQKGVFTYATAKAGPNITQEFKERMGHVQAYKTDTCCTSILKQGESSVENLFDHIDSDVLNHIKKTARSGTGYGSTRSRVIMEESGLKVQQLYQNYHQNTKGFAWEKRLKAPPLKCPELECQDQSSYDENEKDANSGCMQAEKRSKLECRSIRGMHVEDALTWSLNYLYLGHPKVWVVIPPWATELLEFHLRKSGILLNHASCTNILGHKSVLPTVRWLKEREIPFKVIVQHPGDMVVLYPSAAHFGFNLGPNIAQAINIATISWIPWGLNAKKCLCTFDQIHLDISPLVAAFRGDILSHLLRGGTVVVPETLRGMLLVKDLVMQVSDHKLEEEHKLKEEHKQPTVKCPVSTCSKTFPQSPVETVKQDMTKHVKATHKPVLVRAGLLKKIDELFKVQKGENSDDTSDT</sequence>
<evidence type="ECO:0000259" key="1">
    <source>
        <dbReference type="PROSITE" id="PS51184"/>
    </source>
</evidence>
<dbReference type="SMART" id="SM00558">
    <property type="entry name" value="JmjC"/>
    <property type="match status" value="1"/>
</dbReference>
<dbReference type="SUPFAM" id="SSF51197">
    <property type="entry name" value="Clavaminate synthase-like"/>
    <property type="match status" value="1"/>
</dbReference>
<dbReference type="AlphaFoldDB" id="A0AAV7X3A3"/>
<dbReference type="InterPro" id="IPR003347">
    <property type="entry name" value="JmjC_dom"/>
</dbReference>
<accession>A0AAV7X3A3</accession>
<dbReference type="Gene3D" id="2.60.120.650">
    <property type="entry name" value="Cupin"/>
    <property type="match status" value="1"/>
</dbReference>
<dbReference type="PANTHER" id="PTHR10694">
    <property type="entry name" value="LYSINE-SPECIFIC DEMETHYLASE"/>
    <property type="match status" value="1"/>
</dbReference>
<keyword evidence="3" id="KW-1185">Reference proteome</keyword>
<dbReference type="GO" id="GO:0010468">
    <property type="term" value="P:regulation of gene expression"/>
    <property type="evidence" value="ECO:0007669"/>
    <property type="project" value="TreeGrafter"/>
</dbReference>
<dbReference type="EMBL" id="JAPTSV010000839">
    <property type="protein sequence ID" value="KAJ1518903.1"/>
    <property type="molecule type" value="Genomic_DNA"/>
</dbReference>
<dbReference type="GO" id="GO:0032454">
    <property type="term" value="F:histone H3K9 demethylase activity"/>
    <property type="evidence" value="ECO:0007669"/>
    <property type="project" value="TreeGrafter"/>
</dbReference>
<dbReference type="PROSITE" id="PS51184">
    <property type="entry name" value="JMJC"/>
    <property type="match status" value="1"/>
</dbReference>
<name>A0AAV7X3A3_9NEOP</name>
<dbReference type="PANTHER" id="PTHR10694:SF7">
    <property type="entry name" value="[HISTONE H3]-TRIMETHYL-L-LYSINE(9) DEMETHYLASE"/>
    <property type="match status" value="1"/>
</dbReference>
<evidence type="ECO:0000313" key="3">
    <source>
        <dbReference type="Proteomes" id="UP001075354"/>
    </source>
</evidence>
<reference evidence="2" key="1">
    <citation type="submission" date="2022-12" db="EMBL/GenBank/DDBJ databases">
        <title>Chromosome-level genome assembly of the bean flower thrips Megalurothrips usitatus.</title>
        <authorList>
            <person name="Ma L."/>
            <person name="Liu Q."/>
            <person name="Li H."/>
            <person name="Cai W."/>
        </authorList>
    </citation>
    <scope>NUCLEOTIDE SEQUENCE</scope>
    <source>
        <strain evidence="2">Cailab_2022a</strain>
    </source>
</reference>
<dbReference type="GO" id="GO:0000785">
    <property type="term" value="C:chromatin"/>
    <property type="evidence" value="ECO:0007669"/>
    <property type="project" value="TreeGrafter"/>
</dbReference>
<dbReference type="GO" id="GO:0005634">
    <property type="term" value="C:nucleus"/>
    <property type="evidence" value="ECO:0007669"/>
    <property type="project" value="TreeGrafter"/>
</dbReference>
<comment type="caution">
    <text evidence="2">The sequence shown here is derived from an EMBL/GenBank/DDBJ whole genome shotgun (WGS) entry which is preliminary data.</text>
</comment>
<organism evidence="2 3">
    <name type="scientific">Megalurothrips usitatus</name>
    <name type="common">bean blossom thrips</name>
    <dbReference type="NCBI Taxonomy" id="439358"/>
    <lineage>
        <taxon>Eukaryota</taxon>
        <taxon>Metazoa</taxon>
        <taxon>Ecdysozoa</taxon>
        <taxon>Arthropoda</taxon>
        <taxon>Hexapoda</taxon>
        <taxon>Insecta</taxon>
        <taxon>Pterygota</taxon>
        <taxon>Neoptera</taxon>
        <taxon>Paraneoptera</taxon>
        <taxon>Thysanoptera</taxon>
        <taxon>Terebrantia</taxon>
        <taxon>Thripoidea</taxon>
        <taxon>Thripidae</taxon>
        <taxon>Megalurothrips</taxon>
    </lineage>
</organism>
<evidence type="ECO:0000313" key="2">
    <source>
        <dbReference type="EMBL" id="KAJ1518903.1"/>
    </source>
</evidence>
<dbReference type="Proteomes" id="UP001075354">
    <property type="component" value="Unassembled WGS sequence"/>
</dbReference>
<feature type="domain" description="JmjC" evidence="1">
    <location>
        <begin position="192"/>
        <end position="357"/>
    </location>
</feature>
<gene>
    <name evidence="2" type="ORF">ONE63_011489</name>
</gene>
<proteinExistence type="predicted"/>